<keyword evidence="3" id="KW-1185">Reference proteome</keyword>
<dbReference type="RefSeq" id="XP_017781628.1">
    <property type="nucleotide sequence ID" value="XM_017926139.1"/>
</dbReference>
<accession>A0ABM1N478</accession>
<dbReference type="InterPro" id="IPR031733">
    <property type="entry name" value="Dynein_attach_N"/>
</dbReference>
<dbReference type="GeneID" id="108566328"/>
<evidence type="ECO:0000313" key="4">
    <source>
        <dbReference type="RefSeq" id="XP_017781628.1"/>
    </source>
</evidence>
<evidence type="ECO:0000313" key="3">
    <source>
        <dbReference type="Proteomes" id="UP000695000"/>
    </source>
</evidence>
<protein>
    <submittedName>
        <fullName evidence="4">Coiled-coil domain-containing protein 103</fullName>
    </submittedName>
</protein>
<dbReference type="PANTHER" id="PTHR28572">
    <property type="entry name" value="COILED-COIL DOMAIN-CONTAINING PROTEIN 103"/>
    <property type="match status" value="1"/>
</dbReference>
<dbReference type="InterPro" id="IPR042422">
    <property type="entry name" value="CC103"/>
</dbReference>
<organism evidence="3 4">
    <name type="scientific">Nicrophorus vespilloides</name>
    <name type="common">Boreal carrion beetle</name>
    <dbReference type="NCBI Taxonomy" id="110193"/>
    <lineage>
        <taxon>Eukaryota</taxon>
        <taxon>Metazoa</taxon>
        <taxon>Ecdysozoa</taxon>
        <taxon>Arthropoda</taxon>
        <taxon>Hexapoda</taxon>
        <taxon>Insecta</taxon>
        <taxon>Pterygota</taxon>
        <taxon>Neoptera</taxon>
        <taxon>Endopterygota</taxon>
        <taxon>Coleoptera</taxon>
        <taxon>Polyphaga</taxon>
        <taxon>Staphyliniformia</taxon>
        <taxon>Silphidae</taxon>
        <taxon>Nicrophorinae</taxon>
        <taxon>Nicrophorus</taxon>
    </lineage>
</organism>
<evidence type="ECO:0000259" key="2">
    <source>
        <dbReference type="Pfam" id="PF15867"/>
    </source>
</evidence>
<sequence length="82" mass="9449">MSRTSREIDKKMLYAELKGAIASDKLYWVRNDAKIRASTTSKDYNEFRDIVAAAHLNPLEKQDRIGEAKSNWNKTTTRDLDS</sequence>
<dbReference type="Pfam" id="PF15867">
    <property type="entry name" value="Dynein_attach_N"/>
    <property type="match status" value="1"/>
</dbReference>
<proteinExistence type="predicted"/>
<name>A0ABM1N478_NICVS</name>
<feature type="domain" description="Dynein attachment factor N-terminal" evidence="2">
    <location>
        <begin position="8"/>
        <end position="73"/>
    </location>
</feature>
<dbReference type="Proteomes" id="UP000695000">
    <property type="component" value="Unplaced"/>
</dbReference>
<evidence type="ECO:0000256" key="1">
    <source>
        <dbReference type="SAM" id="MobiDB-lite"/>
    </source>
</evidence>
<reference evidence="4" key="1">
    <citation type="submission" date="2025-08" db="UniProtKB">
        <authorList>
            <consortium name="RefSeq"/>
        </authorList>
    </citation>
    <scope>IDENTIFICATION</scope>
    <source>
        <tissue evidence="4">Whole Larva</tissue>
    </source>
</reference>
<feature type="region of interest" description="Disordered" evidence="1">
    <location>
        <begin position="63"/>
        <end position="82"/>
    </location>
</feature>
<dbReference type="PANTHER" id="PTHR28572:SF1">
    <property type="entry name" value="COILED-COIL DOMAIN-CONTAINING PROTEIN 103"/>
    <property type="match status" value="1"/>
</dbReference>
<gene>
    <name evidence="4" type="primary">LOC108566328</name>
</gene>